<dbReference type="Proteomes" id="UP000307756">
    <property type="component" value="Unassembled WGS sequence"/>
</dbReference>
<dbReference type="Gene3D" id="3.40.30.10">
    <property type="entry name" value="Glutaredoxin"/>
    <property type="match status" value="1"/>
</dbReference>
<evidence type="ECO:0000313" key="2">
    <source>
        <dbReference type="Proteomes" id="UP000307756"/>
    </source>
</evidence>
<comment type="caution">
    <text evidence="1">The sequence shown here is derived from an EMBL/GenBank/DDBJ whole genome shotgun (WGS) entry which is preliminary data.</text>
</comment>
<dbReference type="OrthoDB" id="32865at2"/>
<organism evidence="1 2">
    <name type="scientific">Robertmurraya kyonggiensis</name>
    <dbReference type="NCBI Taxonomy" id="1037680"/>
    <lineage>
        <taxon>Bacteria</taxon>
        <taxon>Bacillati</taxon>
        <taxon>Bacillota</taxon>
        <taxon>Bacilli</taxon>
        <taxon>Bacillales</taxon>
        <taxon>Bacillaceae</taxon>
        <taxon>Robertmurraya</taxon>
    </lineage>
</organism>
<dbReference type="InterPro" id="IPR036249">
    <property type="entry name" value="Thioredoxin-like_sf"/>
</dbReference>
<accession>A0A4U1CZT8</accession>
<dbReference type="Pfam" id="PF05768">
    <property type="entry name" value="Glrx-like"/>
    <property type="match status" value="1"/>
</dbReference>
<dbReference type="AlphaFoldDB" id="A0A4U1CZT8"/>
<dbReference type="InterPro" id="IPR008554">
    <property type="entry name" value="Glutaredoxin-like"/>
</dbReference>
<dbReference type="SUPFAM" id="SSF52833">
    <property type="entry name" value="Thioredoxin-like"/>
    <property type="match status" value="1"/>
</dbReference>
<name>A0A4U1CZT8_9BACI</name>
<gene>
    <name evidence="1" type="ORF">FA727_17680</name>
</gene>
<proteinExistence type="predicted"/>
<keyword evidence="2" id="KW-1185">Reference proteome</keyword>
<reference evidence="1 2" key="1">
    <citation type="journal article" date="2011" name="J. Microbiol.">
        <title>Bacillus kyonggiensis sp. nov., isolated from soil of a lettuce field.</title>
        <authorList>
            <person name="Dong K."/>
            <person name="Lee S."/>
        </authorList>
    </citation>
    <scope>NUCLEOTIDE SEQUENCE [LARGE SCALE GENOMIC DNA]</scope>
    <source>
        <strain evidence="1 2">NB22</strain>
    </source>
</reference>
<protein>
    <submittedName>
        <fullName evidence="1">Glutaredoxin family protein</fullName>
    </submittedName>
</protein>
<dbReference type="EMBL" id="SWBM01000005">
    <property type="protein sequence ID" value="TKC15264.1"/>
    <property type="molecule type" value="Genomic_DNA"/>
</dbReference>
<sequence>MKTIVKLYTRKGCHLCENGKSILLKLKEKWDFHYVEADIDESDELTEKYGIMIPVIEVDGEEVQFGQIDEWTIEEALSKTAKLLS</sequence>
<evidence type="ECO:0000313" key="1">
    <source>
        <dbReference type="EMBL" id="TKC15264.1"/>
    </source>
</evidence>